<evidence type="ECO:0000256" key="1">
    <source>
        <dbReference type="SAM" id="Phobius"/>
    </source>
</evidence>
<organism evidence="2">
    <name type="scientific">marine sediment metagenome</name>
    <dbReference type="NCBI Taxonomy" id="412755"/>
    <lineage>
        <taxon>unclassified sequences</taxon>
        <taxon>metagenomes</taxon>
        <taxon>ecological metagenomes</taxon>
    </lineage>
</organism>
<feature type="transmembrane region" description="Helical" evidence="1">
    <location>
        <begin position="65"/>
        <end position="85"/>
    </location>
</feature>
<reference evidence="2" key="1">
    <citation type="journal article" date="2014" name="Front. Microbiol.">
        <title>High frequency of phylogenetically diverse reductive dehalogenase-homologous genes in deep subseafloor sedimentary metagenomes.</title>
        <authorList>
            <person name="Kawai M."/>
            <person name="Futagami T."/>
            <person name="Toyoda A."/>
            <person name="Takaki Y."/>
            <person name="Nishi S."/>
            <person name="Hori S."/>
            <person name="Arai W."/>
            <person name="Tsubouchi T."/>
            <person name="Morono Y."/>
            <person name="Uchiyama I."/>
            <person name="Ito T."/>
            <person name="Fujiyama A."/>
            <person name="Inagaki F."/>
            <person name="Takami H."/>
        </authorList>
    </citation>
    <scope>NUCLEOTIDE SEQUENCE</scope>
    <source>
        <strain evidence="2">Expedition CK06-06</strain>
    </source>
</reference>
<comment type="caution">
    <text evidence="2">The sequence shown here is derived from an EMBL/GenBank/DDBJ whole genome shotgun (WGS) entry which is preliminary data.</text>
</comment>
<accession>X1IQR1</accession>
<dbReference type="EMBL" id="BARU01043759">
    <property type="protein sequence ID" value="GAH84796.1"/>
    <property type="molecule type" value="Genomic_DNA"/>
</dbReference>
<name>X1IQR1_9ZZZZ</name>
<keyword evidence="1" id="KW-0812">Transmembrane</keyword>
<keyword evidence="1" id="KW-0472">Membrane</keyword>
<sequence length="117" mass="12463">RLRFTRKKVISTPNTVASAIVDISPIKYNPNGIMVKTIVTKTARAGVLNLDETLLNPSGNALSLAIPYIILEVTIIIIRTVLAVAKRAINDMSIPPTGPNTFVATLLKGALEPAISS</sequence>
<protein>
    <submittedName>
        <fullName evidence="2">Uncharacterized protein</fullName>
    </submittedName>
</protein>
<keyword evidence="1" id="KW-1133">Transmembrane helix</keyword>
<proteinExistence type="predicted"/>
<evidence type="ECO:0000313" key="2">
    <source>
        <dbReference type="EMBL" id="GAH84796.1"/>
    </source>
</evidence>
<dbReference type="AlphaFoldDB" id="X1IQR1"/>
<gene>
    <name evidence="2" type="ORF">S03H2_66938</name>
</gene>
<feature type="non-terminal residue" evidence="2">
    <location>
        <position position="1"/>
    </location>
</feature>